<evidence type="ECO:0008006" key="5">
    <source>
        <dbReference type="Google" id="ProtNLM"/>
    </source>
</evidence>
<evidence type="ECO:0000256" key="1">
    <source>
        <dbReference type="SAM" id="MobiDB-lite"/>
    </source>
</evidence>
<evidence type="ECO:0000313" key="3">
    <source>
        <dbReference type="EMBL" id="XAH72719.1"/>
    </source>
</evidence>
<reference evidence="3 4" key="1">
    <citation type="submission" date="2024-02" db="EMBL/GenBank/DDBJ databases">
        <title>Bacterial strain from lacustrine sediment.</title>
        <authorList>
            <person name="Petit C."/>
            <person name="Fadhlaoui K."/>
        </authorList>
    </citation>
    <scope>NUCLEOTIDE SEQUENCE [LARGE SCALE GENOMIC DNA]</scope>
    <source>
        <strain evidence="3 4">IPX-CK</strain>
    </source>
</reference>
<gene>
    <name evidence="3" type="ORF">V6984_14525</name>
</gene>
<name>A0ABZ3ETR8_9FIRM</name>
<feature type="region of interest" description="Disordered" evidence="1">
    <location>
        <begin position="63"/>
        <end position="103"/>
    </location>
</feature>
<dbReference type="RefSeq" id="WP_342756332.1">
    <property type="nucleotide sequence ID" value="NZ_CP146256.1"/>
</dbReference>
<protein>
    <recommendedName>
        <fullName evidence="5">Ada DNA repair metal-binding domain-containing protein</fullName>
    </recommendedName>
</protein>
<feature type="compositionally biased region" description="Polar residues" evidence="1">
    <location>
        <begin position="71"/>
        <end position="81"/>
    </location>
</feature>
<keyword evidence="4" id="KW-1185">Reference proteome</keyword>
<dbReference type="SUPFAM" id="SSF57884">
    <property type="entry name" value="Ada DNA repair protein, N-terminal domain (N-Ada 10)"/>
    <property type="match status" value="1"/>
</dbReference>
<dbReference type="EMBL" id="CP146256">
    <property type="protein sequence ID" value="XAH72719.1"/>
    <property type="molecule type" value="Genomic_DNA"/>
</dbReference>
<keyword evidence="2" id="KW-0812">Transmembrane</keyword>
<keyword evidence="2" id="KW-0472">Membrane</keyword>
<organism evidence="3 4">
    <name type="scientific">Kineothrix sedimenti</name>
    <dbReference type="NCBI Taxonomy" id="3123317"/>
    <lineage>
        <taxon>Bacteria</taxon>
        <taxon>Bacillati</taxon>
        <taxon>Bacillota</taxon>
        <taxon>Clostridia</taxon>
        <taxon>Lachnospirales</taxon>
        <taxon>Lachnospiraceae</taxon>
        <taxon>Kineothrix</taxon>
    </lineage>
</organism>
<feature type="transmembrane region" description="Helical" evidence="2">
    <location>
        <begin position="7"/>
        <end position="29"/>
    </location>
</feature>
<dbReference type="Gene3D" id="3.40.10.10">
    <property type="entry name" value="DNA Methylphosphotriester Repair Domain"/>
    <property type="match status" value="1"/>
</dbReference>
<proteinExistence type="predicted"/>
<keyword evidence="2" id="KW-1133">Transmembrane helix</keyword>
<evidence type="ECO:0000313" key="4">
    <source>
        <dbReference type="Proteomes" id="UP001451571"/>
    </source>
</evidence>
<dbReference type="Proteomes" id="UP001451571">
    <property type="component" value="Chromosome"/>
</dbReference>
<evidence type="ECO:0000256" key="2">
    <source>
        <dbReference type="SAM" id="Phobius"/>
    </source>
</evidence>
<dbReference type="InterPro" id="IPR035451">
    <property type="entry name" value="Ada-like_dom_sf"/>
</dbReference>
<sequence>MKIVKRIIYALLGLVLTGAVVLVGIILFAEYSGRRFTPGSIQTAEGIEDDKSRLVYDENGNVVELPDESSDSSVTTGQETADSVPDVPSGDASAPSAGEPAVETAAEIETTSEEDNIERNYVMDMGANLFHKADCPYVQDIKPDDLSEMTTSRAKILNAGYQPCTYCNP</sequence>
<accession>A0ABZ3ETR8</accession>